<dbReference type="PATRIC" id="fig|1229909.8.peg.1108"/>
<dbReference type="RefSeq" id="WP_014965190.1">
    <property type="nucleotide sequence ID" value="NC_018656.1"/>
</dbReference>
<accession>K0BBE8</accession>
<dbReference type="eggNOG" id="arCOG11444">
    <property type="taxonomic scope" value="Archaea"/>
</dbReference>
<dbReference type="KEGG" id="nir:NSED_05075"/>
<dbReference type="AlphaFoldDB" id="K0BBE8"/>
<evidence type="ECO:0000313" key="3">
    <source>
        <dbReference type="Proteomes" id="UP000006100"/>
    </source>
</evidence>
<reference evidence="2 3" key="1">
    <citation type="journal article" date="2012" name="J. Bacteriol.">
        <title>Draft Genome Sequence of an Ammonia-Oxidizing Archaeon, "Candidatus Nitrosopumilus sediminis" AR2, from Svalbard in the Arctic Circle.</title>
        <authorList>
            <person name="Park S.J."/>
            <person name="Kim J.G."/>
            <person name="Jung M.Y."/>
            <person name="Kim S.J."/>
            <person name="Cha I.T."/>
            <person name="Ghai R."/>
            <person name="Martin-Cuadrado A.B."/>
            <person name="Rodriguez-Valera F."/>
            <person name="Rhee S.K."/>
        </authorList>
    </citation>
    <scope>NUCLEOTIDE SEQUENCE [LARGE SCALE GENOMIC DNA]</scope>
    <source>
        <strain evidence="2 3">AR2</strain>
    </source>
</reference>
<dbReference type="OrthoDB" id="1623at2157"/>
<dbReference type="HOGENOM" id="CLU_2629520_0_0_2"/>
<organism evidence="2 3">
    <name type="scientific">Candidatus Nitrosopumilus sediminis</name>
    <dbReference type="NCBI Taxonomy" id="1229909"/>
    <lineage>
        <taxon>Archaea</taxon>
        <taxon>Nitrososphaerota</taxon>
        <taxon>Nitrososphaeria</taxon>
        <taxon>Nitrosopumilales</taxon>
        <taxon>Nitrosopumilaceae</taxon>
        <taxon>Nitrosopumilus</taxon>
    </lineage>
</organism>
<sequence length="77" mass="9503">MPLFCKQCNSRRLPEHHEAEKQTMWLCKKCENFVDMEDTIIREQTDEERQEVKRKLKEFEKTINFQDEKMIRRKGVN</sequence>
<evidence type="ECO:0000313" key="2">
    <source>
        <dbReference type="EMBL" id="AFS82819.1"/>
    </source>
</evidence>
<dbReference type="Proteomes" id="UP000006100">
    <property type="component" value="Chromosome"/>
</dbReference>
<proteinExistence type="predicted"/>
<dbReference type="GeneID" id="13696810"/>
<dbReference type="EMBL" id="CP003843">
    <property type="protein sequence ID" value="AFS82819.1"/>
    <property type="molecule type" value="Genomic_DNA"/>
</dbReference>
<keyword evidence="1" id="KW-0175">Coiled coil</keyword>
<keyword evidence="3" id="KW-1185">Reference proteome</keyword>
<protein>
    <submittedName>
        <fullName evidence="2">Uncharacterized protein</fullName>
    </submittedName>
</protein>
<evidence type="ECO:0000256" key="1">
    <source>
        <dbReference type="SAM" id="Coils"/>
    </source>
</evidence>
<name>K0BBE8_9ARCH</name>
<gene>
    <name evidence="2" type="ORF">NSED_05075</name>
</gene>
<feature type="coiled-coil region" evidence="1">
    <location>
        <begin position="42"/>
        <end position="69"/>
    </location>
</feature>
<dbReference type="SUPFAM" id="SSF57783">
    <property type="entry name" value="Zinc beta-ribbon"/>
    <property type="match status" value="1"/>
</dbReference>